<keyword evidence="1" id="KW-1133">Transmembrane helix</keyword>
<dbReference type="RefSeq" id="WP_090853155.1">
    <property type="nucleotide sequence ID" value="NZ_FNJU01000004.1"/>
</dbReference>
<name>A0A1H0U0U1_9BACI</name>
<dbReference type="Proteomes" id="UP000199159">
    <property type="component" value="Unassembled WGS sequence"/>
</dbReference>
<organism evidence="3 4">
    <name type="scientific">Litchfieldia salsa</name>
    <dbReference type="NCBI Taxonomy" id="930152"/>
    <lineage>
        <taxon>Bacteria</taxon>
        <taxon>Bacillati</taxon>
        <taxon>Bacillota</taxon>
        <taxon>Bacilli</taxon>
        <taxon>Bacillales</taxon>
        <taxon>Bacillaceae</taxon>
        <taxon>Litchfieldia</taxon>
    </lineage>
</organism>
<feature type="transmembrane region" description="Helical" evidence="1">
    <location>
        <begin position="239"/>
        <end position="258"/>
    </location>
</feature>
<dbReference type="GO" id="GO:0004175">
    <property type="term" value="F:endopeptidase activity"/>
    <property type="evidence" value="ECO:0007669"/>
    <property type="project" value="UniProtKB-ARBA"/>
</dbReference>
<keyword evidence="4" id="KW-1185">Reference proteome</keyword>
<feature type="transmembrane region" description="Helical" evidence="1">
    <location>
        <begin position="187"/>
        <end position="206"/>
    </location>
</feature>
<evidence type="ECO:0000313" key="4">
    <source>
        <dbReference type="Proteomes" id="UP000199159"/>
    </source>
</evidence>
<keyword evidence="1" id="KW-0472">Membrane</keyword>
<dbReference type="Pfam" id="PF02517">
    <property type="entry name" value="Rce1-like"/>
    <property type="match status" value="1"/>
</dbReference>
<feature type="transmembrane region" description="Helical" evidence="1">
    <location>
        <begin position="158"/>
        <end position="175"/>
    </location>
</feature>
<dbReference type="AlphaFoldDB" id="A0A1H0U0U1"/>
<feature type="transmembrane region" description="Helical" evidence="1">
    <location>
        <begin position="39"/>
        <end position="58"/>
    </location>
</feature>
<dbReference type="InterPro" id="IPR003675">
    <property type="entry name" value="Rce1/LyrA-like_dom"/>
</dbReference>
<feature type="domain" description="CAAX prenyl protease 2/Lysostaphin resistance protein A-like" evidence="2">
    <location>
        <begin position="180"/>
        <end position="250"/>
    </location>
</feature>
<feature type="transmembrane region" description="Helical" evidence="1">
    <location>
        <begin position="264"/>
        <end position="281"/>
    </location>
</feature>
<dbReference type="GO" id="GO:0080120">
    <property type="term" value="P:CAAX-box protein maturation"/>
    <property type="evidence" value="ECO:0007669"/>
    <property type="project" value="UniProtKB-ARBA"/>
</dbReference>
<gene>
    <name evidence="3" type="ORF">SAMN05216565_10462</name>
</gene>
<accession>A0A1H0U0U1</accession>
<reference evidence="4" key="1">
    <citation type="submission" date="2016-10" db="EMBL/GenBank/DDBJ databases">
        <authorList>
            <person name="Varghese N."/>
            <person name="Submissions S."/>
        </authorList>
    </citation>
    <scope>NUCLEOTIDE SEQUENCE [LARGE SCALE GENOMIC DNA]</scope>
    <source>
        <strain evidence="4">IBRC-M10078</strain>
    </source>
</reference>
<dbReference type="OrthoDB" id="2817162at2"/>
<dbReference type="GO" id="GO:0006508">
    <property type="term" value="P:proteolysis"/>
    <property type="evidence" value="ECO:0007669"/>
    <property type="project" value="UniProtKB-KW"/>
</dbReference>
<evidence type="ECO:0000259" key="2">
    <source>
        <dbReference type="Pfam" id="PF02517"/>
    </source>
</evidence>
<protein>
    <submittedName>
        <fullName evidence="3">CAAX protease self-immunity</fullName>
    </submittedName>
</protein>
<feature type="transmembrane region" description="Helical" evidence="1">
    <location>
        <begin position="218"/>
        <end position="234"/>
    </location>
</feature>
<keyword evidence="3" id="KW-0378">Hydrolase</keyword>
<evidence type="ECO:0000256" key="1">
    <source>
        <dbReference type="SAM" id="Phobius"/>
    </source>
</evidence>
<evidence type="ECO:0000313" key="3">
    <source>
        <dbReference type="EMBL" id="SDP59655.1"/>
    </source>
</evidence>
<keyword evidence="3" id="KW-0645">Protease</keyword>
<proteinExistence type="predicted"/>
<feature type="transmembrane region" description="Helical" evidence="1">
    <location>
        <begin position="70"/>
        <end position="88"/>
    </location>
</feature>
<sequence>MKISFSQFTKPVLVGMIFVTLGAELLLWGSGYSYFLNELYMYLIIASIFLAIPLHRAWRGQKTKRSTSYYIFQFCIVFFVFFTISSIVDLSTYSYLDEFEIGYDEELQDHLGNAPTFYEDGEYYEEEYEDYGTYPFFENLDYYGSDIWSCVLAGLEEVSRLSYILLTMCLFSFFYRQNKQDRSHIPPVLTGLFLSSLMFGLGHVWAHDYTLAESAGSFIYYTNAGLVLGVLLIWTKNLWMMIAVHGFYNLCMSLNLYLYEYSTLIIYLIVLVVCISYWIVLHRKRRRQKEKEIFLQKLHQFNQSQG</sequence>
<keyword evidence="1" id="KW-0812">Transmembrane</keyword>
<feature type="transmembrane region" description="Helical" evidence="1">
    <location>
        <begin position="12"/>
        <end position="33"/>
    </location>
</feature>
<dbReference type="EMBL" id="FNJU01000004">
    <property type="protein sequence ID" value="SDP59655.1"/>
    <property type="molecule type" value="Genomic_DNA"/>
</dbReference>